<evidence type="ECO:0000256" key="4">
    <source>
        <dbReference type="ARBA" id="ARBA00022692"/>
    </source>
</evidence>
<evidence type="ECO:0000313" key="10">
    <source>
        <dbReference type="EMBL" id="KAK3108103.1"/>
    </source>
</evidence>
<evidence type="ECO:0000256" key="5">
    <source>
        <dbReference type="ARBA" id="ARBA00022989"/>
    </source>
</evidence>
<keyword evidence="4 7" id="KW-0812">Transmembrane</keyword>
<evidence type="ECO:0000256" key="9">
    <source>
        <dbReference type="SAM" id="Phobius"/>
    </source>
</evidence>
<feature type="transmembrane region" description="Helical" evidence="9">
    <location>
        <begin position="39"/>
        <end position="59"/>
    </location>
</feature>
<dbReference type="PANTHER" id="PTHR43829">
    <property type="entry name" value="AQUAPORIN OR AQUAGLYCEROPORIN RELATED"/>
    <property type="match status" value="1"/>
</dbReference>
<evidence type="ECO:0000256" key="8">
    <source>
        <dbReference type="SAM" id="MobiDB-lite"/>
    </source>
</evidence>
<dbReference type="PRINTS" id="PR00783">
    <property type="entry name" value="MINTRINSICP"/>
</dbReference>
<keyword evidence="6 9" id="KW-0472">Membrane</keyword>
<sequence>MGLTLGIYFSGGVSGGSLNPAVTLGLCLNGQIAWHKWPFYTLGEFAGAFIAAAVQYGIYYDAINHYDGGIRQTYGQNATAGIFSTFPNENVTTLTCFFDQVFGTFLLIGSILAITDRRNMLPNTGLLPIALGSIVFAIGTSFALNCGYALNPARDLAPRIFTALAGWGTEPFSYRDYNWFWVPIVGPMAGSFLAYCVYSSLIKYHWPEEHEQMPKIQDQKIEVTINGTGKGYNNKGYDKSDEVRQPSVDTHM</sequence>
<dbReference type="Gene3D" id="1.20.1080.10">
    <property type="entry name" value="Glycerol uptake facilitator protein"/>
    <property type="match status" value="1"/>
</dbReference>
<feature type="transmembrane region" description="Helical" evidence="9">
    <location>
        <begin position="179"/>
        <end position="198"/>
    </location>
</feature>
<evidence type="ECO:0000256" key="1">
    <source>
        <dbReference type="ARBA" id="ARBA00004141"/>
    </source>
</evidence>
<dbReference type="GO" id="GO:0015250">
    <property type="term" value="F:water channel activity"/>
    <property type="evidence" value="ECO:0007669"/>
    <property type="project" value="TreeGrafter"/>
</dbReference>
<dbReference type="Proteomes" id="UP001186944">
    <property type="component" value="Unassembled WGS sequence"/>
</dbReference>
<feature type="region of interest" description="Disordered" evidence="8">
    <location>
        <begin position="232"/>
        <end position="252"/>
    </location>
</feature>
<dbReference type="AlphaFoldDB" id="A0AA88YLG0"/>
<evidence type="ECO:0000256" key="3">
    <source>
        <dbReference type="ARBA" id="ARBA00022448"/>
    </source>
</evidence>
<dbReference type="InterPro" id="IPR050363">
    <property type="entry name" value="MIP/Aquaporin"/>
</dbReference>
<reference evidence="10" key="1">
    <citation type="submission" date="2019-08" db="EMBL/GenBank/DDBJ databases">
        <title>The improved chromosome-level genome for the pearl oyster Pinctada fucata martensii using PacBio sequencing and Hi-C.</title>
        <authorList>
            <person name="Zheng Z."/>
        </authorList>
    </citation>
    <scope>NUCLEOTIDE SEQUENCE</scope>
    <source>
        <strain evidence="10">ZZ-2019</strain>
        <tissue evidence="10">Adductor muscle</tissue>
    </source>
</reference>
<feature type="transmembrane region" description="Helical" evidence="9">
    <location>
        <begin position="6"/>
        <end position="27"/>
    </location>
</feature>
<feature type="compositionally biased region" description="Basic and acidic residues" evidence="8">
    <location>
        <begin position="236"/>
        <end position="252"/>
    </location>
</feature>
<protein>
    <submittedName>
        <fullName evidence="10">Uncharacterized protein</fullName>
    </submittedName>
</protein>
<comment type="caution">
    <text evidence="10">The sequence shown here is derived from an EMBL/GenBank/DDBJ whole genome shotgun (WGS) entry which is preliminary data.</text>
</comment>
<keyword evidence="3 7" id="KW-0813">Transport</keyword>
<accession>A0AA88YLG0</accession>
<feature type="transmembrane region" description="Helical" evidence="9">
    <location>
        <begin position="126"/>
        <end position="150"/>
    </location>
</feature>
<evidence type="ECO:0000256" key="2">
    <source>
        <dbReference type="ARBA" id="ARBA00006175"/>
    </source>
</evidence>
<feature type="transmembrane region" description="Helical" evidence="9">
    <location>
        <begin position="91"/>
        <end position="114"/>
    </location>
</feature>
<dbReference type="EMBL" id="VSWD01000001">
    <property type="protein sequence ID" value="KAK3108103.1"/>
    <property type="molecule type" value="Genomic_DNA"/>
</dbReference>
<dbReference type="GO" id="GO:0016323">
    <property type="term" value="C:basolateral plasma membrane"/>
    <property type="evidence" value="ECO:0007669"/>
    <property type="project" value="TreeGrafter"/>
</dbReference>
<evidence type="ECO:0000256" key="7">
    <source>
        <dbReference type="RuleBase" id="RU000477"/>
    </source>
</evidence>
<keyword evidence="5 9" id="KW-1133">Transmembrane helix</keyword>
<gene>
    <name evidence="10" type="ORF">FSP39_001229</name>
</gene>
<proteinExistence type="inferred from homology"/>
<comment type="similarity">
    <text evidence="2 7">Belongs to the MIP/aquaporin (TC 1.A.8) family.</text>
</comment>
<dbReference type="InterPro" id="IPR000425">
    <property type="entry name" value="MIP"/>
</dbReference>
<dbReference type="SUPFAM" id="SSF81338">
    <property type="entry name" value="Aquaporin-like"/>
    <property type="match status" value="1"/>
</dbReference>
<evidence type="ECO:0000313" key="11">
    <source>
        <dbReference type="Proteomes" id="UP001186944"/>
    </source>
</evidence>
<organism evidence="10 11">
    <name type="scientific">Pinctada imbricata</name>
    <name type="common">Atlantic pearl-oyster</name>
    <name type="synonym">Pinctada martensii</name>
    <dbReference type="NCBI Taxonomy" id="66713"/>
    <lineage>
        <taxon>Eukaryota</taxon>
        <taxon>Metazoa</taxon>
        <taxon>Spiralia</taxon>
        <taxon>Lophotrochozoa</taxon>
        <taxon>Mollusca</taxon>
        <taxon>Bivalvia</taxon>
        <taxon>Autobranchia</taxon>
        <taxon>Pteriomorphia</taxon>
        <taxon>Pterioida</taxon>
        <taxon>Pterioidea</taxon>
        <taxon>Pteriidae</taxon>
        <taxon>Pinctada</taxon>
    </lineage>
</organism>
<dbReference type="Pfam" id="PF00230">
    <property type="entry name" value="MIP"/>
    <property type="match status" value="1"/>
</dbReference>
<dbReference type="InterPro" id="IPR023271">
    <property type="entry name" value="Aquaporin-like"/>
</dbReference>
<dbReference type="PRINTS" id="PR02019">
    <property type="entry name" value="AQUAPORIN7"/>
</dbReference>
<comment type="subcellular location">
    <subcellularLocation>
        <location evidence="1">Membrane</location>
        <topology evidence="1">Multi-pass membrane protein</topology>
    </subcellularLocation>
</comment>
<name>A0AA88YLG0_PINIB</name>
<evidence type="ECO:0000256" key="6">
    <source>
        <dbReference type="ARBA" id="ARBA00023136"/>
    </source>
</evidence>
<dbReference type="PANTHER" id="PTHR43829:SF9">
    <property type="entry name" value="AQUAPORIN-9"/>
    <property type="match status" value="1"/>
</dbReference>
<keyword evidence="11" id="KW-1185">Reference proteome</keyword>
<dbReference type="GO" id="GO:0015254">
    <property type="term" value="F:glycerol channel activity"/>
    <property type="evidence" value="ECO:0007669"/>
    <property type="project" value="TreeGrafter"/>
</dbReference>